<name>A4BLI3_9GAMM</name>
<feature type="region of interest" description="Disordered" evidence="3">
    <location>
        <begin position="263"/>
        <end position="283"/>
    </location>
</feature>
<dbReference type="HOGENOM" id="CLU_016451_1_0_6"/>
<dbReference type="GO" id="GO:0043886">
    <property type="term" value="F:structural constituent of carboxysome shell"/>
    <property type="evidence" value="ECO:0007669"/>
    <property type="project" value="InterPro"/>
</dbReference>
<evidence type="ECO:0000256" key="2">
    <source>
        <dbReference type="ARBA" id="ARBA00024044"/>
    </source>
</evidence>
<comment type="caution">
    <text evidence="4">The sequence shown here is derived from an EMBL/GenBank/DDBJ whole genome shotgun (WGS) entry which is preliminary data.</text>
</comment>
<sequence>MINRKVTDAAAMGSARAASRARRKAMATRGKAGLNPNGISEAQTVRVANPDMSSRDLARAVRTQRSQRGGAGQKKSGPCGRKRSNRSVAGNGSPGAAQDAPWKVGASETTYGQTVTGTQVGRSRRTTGDEPSTCREITGTEYMGANIFREFCQSEPSKSSRRGGVSPTGGGNRVTGNEVGRSRRVTGDESGTCKRVTGSQYVAADQSEAFCGTKSEPAPMKVPSSETRGGKTVTGNNVGRSARVTGDETGANRELTGTHYMQVGNGKAPPKVGASRTLRGGSVTGTLVGRSERVTGDEPGTCRNITGDDYIGREQYSGFCPTTPKPEDCKVGVSRTLMGQPVSGTLTGRSTRVTGDEPGTCKAITGTPYAGAEQYRSYCRPEEAQQAEVRTRQLRSTPGSSLTGQQPGIGGKLTGAEKGACETVSGTPYVGAEQFAAACPATPAEPGSPDFPQMLSEPPWEKFSVTPPSQAAQVKTRAGGVTGSTYEKGQITGPFGMATGKVTGTEEARFGSGRNNAAMAAAELPPTAGDVDGRVKSRITGEGMDAGLKITGDDWDRGDRVTGTEGTSAMGRNPTRRGPMSAMPARSQPPKRNEEAPEPLSKVTGSSGNTARGALVTYSGGARG</sequence>
<evidence type="ECO:0000256" key="1">
    <source>
        <dbReference type="ARBA" id="ARBA00022737"/>
    </source>
</evidence>
<feature type="region of interest" description="Disordered" evidence="3">
    <location>
        <begin position="1"/>
        <end position="193"/>
    </location>
</feature>
<feature type="compositionally biased region" description="Low complexity" evidence="3">
    <location>
        <begin position="109"/>
        <end position="121"/>
    </location>
</feature>
<feature type="region of interest" description="Disordered" evidence="3">
    <location>
        <begin position="340"/>
        <end position="359"/>
    </location>
</feature>
<feature type="compositionally biased region" description="Basic and acidic residues" evidence="3">
    <location>
        <begin position="551"/>
        <end position="562"/>
    </location>
</feature>
<dbReference type="AlphaFoldDB" id="A4BLI3"/>
<feature type="region of interest" description="Disordered" evidence="3">
    <location>
        <begin position="550"/>
        <end position="624"/>
    </location>
</feature>
<evidence type="ECO:0000313" key="5">
    <source>
        <dbReference type="Proteomes" id="UP000003374"/>
    </source>
</evidence>
<dbReference type="EMBL" id="AAOF01000001">
    <property type="protein sequence ID" value="EAR23171.1"/>
    <property type="molecule type" value="Genomic_DNA"/>
</dbReference>
<dbReference type="InterPro" id="IPR020990">
    <property type="entry name" value="CSOS2/2B"/>
</dbReference>
<comment type="similarity">
    <text evidence="2">Belongs to the CsoS2 family.</text>
</comment>
<accession>A4BLI3</accession>
<proteinExistence type="inferred from homology"/>
<protein>
    <submittedName>
        <fullName evidence="4">Carboxysome shell protein CsoS2</fullName>
    </submittedName>
</protein>
<feature type="compositionally biased region" description="Polar residues" evidence="3">
    <location>
        <begin position="342"/>
        <end position="353"/>
    </location>
</feature>
<dbReference type="Proteomes" id="UP000003374">
    <property type="component" value="Unassembled WGS sequence"/>
</dbReference>
<evidence type="ECO:0000256" key="3">
    <source>
        <dbReference type="SAM" id="MobiDB-lite"/>
    </source>
</evidence>
<organism evidence="4 5">
    <name type="scientific">Nitrococcus mobilis Nb-231</name>
    <dbReference type="NCBI Taxonomy" id="314278"/>
    <lineage>
        <taxon>Bacteria</taxon>
        <taxon>Pseudomonadati</taxon>
        <taxon>Pseudomonadota</taxon>
        <taxon>Gammaproteobacteria</taxon>
        <taxon>Chromatiales</taxon>
        <taxon>Ectothiorhodospiraceae</taxon>
        <taxon>Nitrococcus</taxon>
    </lineage>
</organism>
<dbReference type="eggNOG" id="ENOG502Z8T4">
    <property type="taxonomic scope" value="Bacteria"/>
</dbReference>
<feature type="compositionally biased region" description="Low complexity" evidence="3">
    <location>
        <begin position="9"/>
        <end position="18"/>
    </location>
</feature>
<gene>
    <name evidence="4" type="ORF">NB231_15163</name>
</gene>
<feature type="region of interest" description="Disordered" evidence="3">
    <location>
        <begin position="213"/>
        <end position="244"/>
    </location>
</feature>
<keyword evidence="5" id="KW-1185">Reference proteome</keyword>
<evidence type="ECO:0000313" key="4">
    <source>
        <dbReference type="EMBL" id="EAR23171.1"/>
    </source>
</evidence>
<feature type="region of interest" description="Disordered" evidence="3">
    <location>
        <begin position="391"/>
        <end position="411"/>
    </location>
</feature>
<dbReference type="STRING" id="314278.NB231_15163"/>
<feature type="compositionally biased region" description="Polar residues" evidence="3">
    <location>
        <begin position="394"/>
        <end position="406"/>
    </location>
</feature>
<reference evidence="4 5" key="1">
    <citation type="submission" date="2006-02" db="EMBL/GenBank/DDBJ databases">
        <authorList>
            <person name="Waterbury J."/>
            <person name="Ferriera S."/>
            <person name="Johnson J."/>
            <person name="Kravitz S."/>
            <person name="Halpern A."/>
            <person name="Remington K."/>
            <person name="Beeson K."/>
            <person name="Tran B."/>
            <person name="Rogers Y.-H."/>
            <person name="Friedman R."/>
            <person name="Venter J.C."/>
        </authorList>
    </citation>
    <scope>NUCLEOTIDE SEQUENCE [LARGE SCALE GENOMIC DNA]</scope>
    <source>
        <strain evidence="4 5">Nb-231</strain>
    </source>
</reference>
<dbReference type="Pfam" id="PF12288">
    <property type="entry name" value="CsoS2_M"/>
    <property type="match status" value="1"/>
</dbReference>
<keyword evidence="1" id="KW-0677">Repeat</keyword>